<keyword evidence="8" id="KW-0732">Signal</keyword>
<evidence type="ECO:0000256" key="8">
    <source>
        <dbReference type="SAM" id="SignalP"/>
    </source>
</evidence>
<sequence length="780" mass="83572">MRRTPVLGAALAALGALTLGATLPAAADPAEPDAATEPGAAARPAEPVEVTNPISDVFSDTYADPAVIRGKDGYWYMYATSDPLTEAPSEFGLMHIARTQDFSEWEYLGEVFEEEDLPTWATDSSLFWAPDIRYVGDEYVMYYTVTDTVADPGEWNYAIGAATAPTPQGPWTPTDEAVVEARPDGNGGYYNTIDPALLTDDDGTRYLYFGGYNGGIWVTEMDETGLRAVGDPVRVTVPDRYEGAYVVKRDGYYYLTASSANCCAGPVTGYSVYAGRSTSPTGPFVDHEGVSMNDPRVGGTQVIAQNGNSIIGVGHHAFFTDTTGQDWILYHGIERDDAWLDGPGGVNERPTFIDRLDWIDGWPVAAAGAGPTEGSLTGPITGSELGIVSADPATSDSLHAVSGSWESVPEELNEAGNVGLLTPSAEDARVETRRPVPREARIETDLRFPDEAGTFTVDLSRAGPHSLGVQIDTEAGELRTWANGPRHSENAVTELPATFDPQAFTALEVELRDGVLHARLTESRLGDPLAQVQVPTPSAMPRQNLALAAAGSAVQVDNLSVAPVSEPVTEAIPTPQAGEALLVEEFDGDLAPGWEWLREQEDVTISDGALHWPLTGADIVGSDNTGALLLRDAPAGEWLMETELTLDVGEDELRNFQQAGLIVHSDDDNFLRLGSVALQTTRQVEFGKELRTGDRLDWGAHLGGPTATTMWLRLHHTVDPDTGDLLYRSATSTDGENWRWGATWTLPADADPQVGLYAGGGSEPATVAQFESVSFLTVAD</sequence>
<dbReference type="AlphaFoldDB" id="A0A9D2EH94"/>
<gene>
    <name evidence="9" type="ORF">H9815_16280</name>
</gene>
<accession>A0A9D2EH94</accession>
<comment type="caution">
    <text evidence="9">The sequence shown here is derived from an EMBL/GenBank/DDBJ whole genome shotgun (WGS) entry which is preliminary data.</text>
</comment>
<feature type="active site" description="Proton donor" evidence="5">
    <location>
        <position position="242"/>
    </location>
</feature>
<feature type="signal peptide" evidence="8">
    <location>
        <begin position="1"/>
        <end position="27"/>
    </location>
</feature>
<evidence type="ECO:0000256" key="4">
    <source>
        <dbReference type="ARBA" id="ARBA00023295"/>
    </source>
</evidence>
<organism evidence="9 10">
    <name type="scientific">Candidatus Ruania gallistercoris</name>
    <dbReference type="NCBI Taxonomy" id="2838746"/>
    <lineage>
        <taxon>Bacteria</taxon>
        <taxon>Bacillati</taxon>
        <taxon>Actinomycetota</taxon>
        <taxon>Actinomycetes</taxon>
        <taxon>Micrococcales</taxon>
        <taxon>Ruaniaceae</taxon>
        <taxon>Ruania</taxon>
    </lineage>
</organism>
<name>A0A9D2EH94_9MICO</name>
<evidence type="ECO:0000313" key="10">
    <source>
        <dbReference type="Proteomes" id="UP000824037"/>
    </source>
</evidence>
<dbReference type="PANTHER" id="PTHR43301">
    <property type="entry name" value="ARABINAN ENDO-1,5-ALPHA-L-ARABINOSIDASE"/>
    <property type="match status" value="1"/>
</dbReference>
<evidence type="ECO:0000256" key="2">
    <source>
        <dbReference type="ARBA" id="ARBA00009865"/>
    </source>
</evidence>
<dbReference type="Gene3D" id="2.115.10.20">
    <property type="entry name" value="Glycosyl hydrolase domain, family 43"/>
    <property type="match status" value="1"/>
</dbReference>
<evidence type="ECO:0000256" key="3">
    <source>
        <dbReference type="ARBA" id="ARBA00022801"/>
    </source>
</evidence>
<dbReference type="InterPro" id="IPR023296">
    <property type="entry name" value="Glyco_hydro_beta-prop_sf"/>
</dbReference>
<evidence type="ECO:0000256" key="1">
    <source>
        <dbReference type="ARBA" id="ARBA00004834"/>
    </source>
</evidence>
<feature type="chain" id="PRO_5038690960" evidence="8">
    <location>
        <begin position="28"/>
        <end position="780"/>
    </location>
</feature>
<dbReference type="SUPFAM" id="SSF75005">
    <property type="entry name" value="Arabinanase/levansucrase/invertase"/>
    <property type="match status" value="1"/>
</dbReference>
<keyword evidence="3" id="KW-0378">Hydrolase</keyword>
<comment type="similarity">
    <text evidence="2">Belongs to the glycosyl hydrolase 43 family.</text>
</comment>
<dbReference type="InterPro" id="IPR013320">
    <property type="entry name" value="ConA-like_dom_sf"/>
</dbReference>
<protein>
    <submittedName>
        <fullName evidence="9">Family 43 glycosylhydrolase</fullName>
    </submittedName>
</protein>
<dbReference type="GO" id="GO:0004553">
    <property type="term" value="F:hydrolase activity, hydrolyzing O-glycosyl compounds"/>
    <property type="evidence" value="ECO:0007669"/>
    <property type="project" value="InterPro"/>
</dbReference>
<evidence type="ECO:0000256" key="7">
    <source>
        <dbReference type="SAM" id="MobiDB-lite"/>
    </source>
</evidence>
<dbReference type="EMBL" id="DXBY01000278">
    <property type="protein sequence ID" value="HIZ37335.1"/>
    <property type="molecule type" value="Genomic_DNA"/>
</dbReference>
<dbReference type="Pfam" id="PF04616">
    <property type="entry name" value="Glyco_hydro_43"/>
    <property type="match status" value="1"/>
</dbReference>
<dbReference type="Proteomes" id="UP000824037">
    <property type="component" value="Unassembled WGS sequence"/>
</dbReference>
<feature type="region of interest" description="Disordered" evidence="7">
    <location>
        <begin position="27"/>
        <end position="48"/>
    </location>
</feature>
<dbReference type="CDD" id="cd18616">
    <property type="entry name" value="GH43_ABN-like"/>
    <property type="match status" value="1"/>
</dbReference>
<dbReference type="PANTHER" id="PTHR43301:SF3">
    <property type="entry name" value="ARABINAN ENDO-1,5-ALPHA-L-ARABINOSIDASE A-RELATED"/>
    <property type="match status" value="1"/>
</dbReference>
<evidence type="ECO:0000256" key="5">
    <source>
        <dbReference type="PIRSR" id="PIRSR606710-1"/>
    </source>
</evidence>
<dbReference type="GO" id="GO:0005975">
    <property type="term" value="P:carbohydrate metabolic process"/>
    <property type="evidence" value="ECO:0007669"/>
    <property type="project" value="InterPro"/>
</dbReference>
<dbReference type="SUPFAM" id="SSF49899">
    <property type="entry name" value="Concanavalin A-like lectins/glucanases"/>
    <property type="match status" value="1"/>
</dbReference>
<proteinExistence type="inferred from homology"/>
<comment type="pathway">
    <text evidence="1">Glycan metabolism; L-arabinan degradation.</text>
</comment>
<keyword evidence="4" id="KW-0326">Glycosidase</keyword>
<feature type="active site" description="Proton acceptor" evidence="5">
    <location>
        <position position="64"/>
    </location>
</feature>
<feature type="site" description="Important for catalytic activity, responsible for pKa modulation of the active site Glu and correct orientation of both the proton donor and substrate" evidence="6">
    <location>
        <position position="194"/>
    </location>
</feature>
<evidence type="ECO:0000256" key="6">
    <source>
        <dbReference type="PIRSR" id="PIRSR606710-2"/>
    </source>
</evidence>
<dbReference type="InterPro" id="IPR006710">
    <property type="entry name" value="Glyco_hydro_43"/>
</dbReference>
<reference evidence="9" key="2">
    <citation type="submission" date="2021-04" db="EMBL/GenBank/DDBJ databases">
        <authorList>
            <person name="Gilroy R."/>
        </authorList>
    </citation>
    <scope>NUCLEOTIDE SEQUENCE</scope>
    <source>
        <strain evidence="9">ChiGjej4B4-7305</strain>
    </source>
</reference>
<evidence type="ECO:0000313" key="9">
    <source>
        <dbReference type="EMBL" id="HIZ37335.1"/>
    </source>
</evidence>
<dbReference type="Gene3D" id="2.60.120.200">
    <property type="match status" value="1"/>
</dbReference>
<reference evidence="9" key="1">
    <citation type="journal article" date="2021" name="PeerJ">
        <title>Extensive microbial diversity within the chicken gut microbiome revealed by metagenomics and culture.</title>
        <authorList>
            <person name="Gilroy R."/>
            <person name="Ravi A."/>
            <person name="Getino M."/>
            <person name="Pursley I."/>
            <person name="Horton D.L."/>
            <person name="Alikhan N.F."/>
            <person name="Baker D."/>
            <person name="Gharbi K."/>
            <person name="Hall N."/>
            <person name="Watson M."/>
            <person name="Adriaenssens E.M."/>
            <person name="Foster-Nyarko E."/>
            <person name="Jarju S."/>
            <person name="Secka A."/>
            <person name="Antonio M."/>
            <person name="Oren A."/>
            <person name="Chaudhuri R.R."/>
            <person name="La Ragione R."/>
            <person name="Hildebrand F."/>
            <person name="Pallen M.J."/>
        </authorList>
    </citation>
    <scope>NUCLEOTIDE SEQUENCE</scope>
    <source>
        <strain evidence="9">ChiGjej4B4-7305</strain>
    </source>
</reference>
<dbReference type="InterPro" id="IPR050727">
    <property type="entry name" value="GH43_arabinanases"/>
</dbReference>